<feature type="domain" description="Flavoprotein" evidence="5">
    <location>
        <begin position="5"/>
        <end position="176"/>
    </location>
</feature>
<evidence type="ECO:0000256" key="2">
    <source>
        <dbReference type="ARBA" id="ARBA00023239"/>
    </source>
</evidence>
<dbReference type="EMBL" id="BAZW01000033">
    <property type="protein sequence ID" value="GAO30913.1"/>
    <property type="molecule type" value="Genomic_DNA"/>
</dbReference>
<feature type="binding site" evidence="3">
    <location>
        <position position="345"/>
    </location>
    <ligand>
        <name>CTP</name>
        <dbReference type="ChEBI" id="CHEBI:37563"/>
    </ligand>
</feature>
<gene>
    <name evidence="3" type="primary">coaBC</name>
    <name evidence="7" type="ORF">JCM15548_13233</name>
</gene>
<dbReference type="AlphaFoldDB" id="A0A0E9M045"/>
<dbReference type="GO" id="GO:0010181">
    <property type="term" value="F:FMN binding"/>
    <property type="evidence" value="ECO:0007669"/>
    <property type="project" value="UniProtKB-UniRule"/>
</dbReference>
<comment type="pathway">
    <text evidence="3 4">Cofactor biosynthesis; coenzyme A biosynthesis; CoA from (R)-pantothenate: step 2/5.</text>
</comment>
<comment type="similarity">
    <text evidence="3 4">In the N-terminal section; belongs to the HFCD (homo-oligomeric flavin containing Cys decarboxylase) superfamily.</text>
</comment>
<keyword evidence="3" id="KW-0511">Multifunctional enzyme</keyword>
<dbReference type="GO" id="GO:0015937">
    <property type="term" value="P:coenzyme A biosynthetic process"/>
    <property type="evidence" value="ECO:0007669"/>
    <property type="project" value="UniProtKB-UniRule"/>
</dbReference>
<dbReference type="SUPFAM" id="SSF102645">
    <property type="entry name" value="CoaB-like"/>
    <property type="match status" value="1"/>
</dbReference>
<feature type="domain" description="DNA/pantothenate metabolism flavoprotein C-terminal" evidence="6">
    <location>
        <begin position="188"/>
        <end position="398"/>
    </location>
</feature>
<feature type="binding site" evidence="3">
    <location>
        <position position="341"/>
    </location>
    <ligand>
        <name>CTP</name>
        <dbReference type="ChEBI" id="CHEBI:37563"/>
    </ligand>
</feature>
<comment type="catalytic activity">
    <reaction evidence="3 4">
        <text>(R)-4'-phosphopantothenate + L-cysteine + CTP = N-[(R)-4-phosphopantothenoyl]-L-cysteine + CMP + diphosphate + H(+)</text>
        <dbReference type="Rhea" id="RHEA:19397"/>
        <dbReference type="ChEBI" id="CHEBI:10986"/>
        <dbReference type="ChEBI" id="CHEBI:15378"/>
        <dbReference type="ChEBI" id="CHEBI:33019"/>
        <dbReference type="ChEBI" id="CHEBI:35235"/>
        <dbReference type="ChEBI" id="CHEBI:37563"/>
        <dbReference type="ChEBI" id="CHEBI:59458"/>
        <dbReference type="ChEBI" id="CHEBI:60377"/>
        <dbReference type="EC" id="6.3.2.5"/>
    </reaction>
</comment>
<accession>A0A0E9M045</accession>
<evidence type="ECO:0000256" key="3">
    <source>
        <dbReference type="HAMAP-Rule" id="MF_02225"/>
    </source>
</evidence>
<keyword evidence="2 3" id="KW-0456">Lyase</keyword>
<keyword evidence="3 4" id="KW-0436">Ligase</keyword>
<keyword evidence="1 3" id="KW-0210">Decarboxylase</keyword>
<keyword evidence="3 4" id="KW-0288">FMN</keyword>
<dbReference type="Gene3D" id="3.40.50.1950">
    <property type="entry name" value="Flavin prenyltransferase-like"/>
    <property type="match status" value="1"/>
</dbReference>
<dbReference type="OrthoDB" id="9802554at2"/>
<comment type="cofactor">
    <cofactor evidence="3">
        <name>FMN</name>
        <dbReference type="ChEBI" id="CHEBI:58210"/>
    </cofactor>
    <text evidence="3">Binds 1 FMN per subunit.</text>
</comment>
<comment type="pathway">
    <text evidence="3 4">Cofactor biosynthesis; coenzyme A biosynthesis; CoA from (R)-pantothenate: step 3/5.</text>
</comment>
<dbReference type="EC" id="4.1.1.36" evidence="3"/>
<evidence type="ECO:0000259" key="6">
    <source>
        <dbReference type="Pfam" id="PF04127"/>
    </source>
</evidence>
<dbReference type="EC" id="6.3.2.5" evidence="3"/>
<keyword evidence="3" id="KW-0460">Magnesium</keyword>
<evidence type="ECO:0000256" key="4">
    <source>
        <dbReference type="RuleBase" id="RU364078"/>
    </source>
</evidence>
<sequence>MLKGKKIVLGVTGSIAAYKSAILLRLLVKQGAEVQVLITSAGKEFITPVTLSALSGKPVLGDFFENKDGSWNSHVDLGLWADLMLIAPATASTMGKMVGGICDNLLITTYMSARCPVFIAPAMDLDMFQHPSTVRNMETLKSWGCEVIEPTSGELASGLLGKGRMEEPEAIVECLERFFMNAEKNKSLTGKKVMLTAGPTYEAIDPVRFVGNYSSGKMGFALAEELAERGAQVELIAGPVHLTAHHPLINRIDVTNAQEMFEACMESFPHCQAAIMSAAVSDYRPEHPSELKIKRSGDHFSLNLVPNPDIAMEMGRMKHAGQVLAGFALETNNEAANAAKKLVAKNLDFIVLNSLAVPGAGFMADTNQVSIIDRENKKEDFPLKSKAEVAKDIVDYLEAVLKKRETVTV</sequence>
<comment type="catalytic activity">
    <reaction evidence="3 4">
        <text>N-[(R)-4-phosphopantothenoyl]-L-cysteine + H(+) = (R)-4'-phosphopantetheine + CO2</text>
        <dbReference type="Rhea" id="RHEA:16793"/>
        <dbReference type="ChEBI" id="CHEBI:15378"/>
        <dbReference type="ChEBI" id="CHEBI:16526"/>
        <dbReference type="ChEBI" id="CHEBI:59458"/>
        <dbReference type="ChEBI" id="CHEBI:61723"/>
        <dbReference type="EC" id="4.1.1.36"/>
    </reaction>
</comment>
<feature type="binding site" evidence="3">
    <location>
        <position position="327"/>
    </location>
    <ligand>
        <name>CTP</name>
        <dbReference type="ChEBI" id="CHEBI:37563"/>
    </ligand>
</feature>
<dbReference type="Gene3D" id="3.40.50.10300">
    <property type="entry name" value="CoaB-like"/>
    <property type="match status" value="1"/>
</dbReference>
<feature type="binding site" evidence="3">
    <location>
        <position position="292"/>
    </location>
    <ligand>
        <name>CTP</name>
        <dbReference type="ChEBI" id="CHEBI:37563"/>
    </ligand>
</feature>
<dbReference type="PANTHER" id="PTHR14359:SF6">
    <property type="entry name" value="PHOSPHOPANTOTHENOYLCYSTEINE DECARBOXYLASE"/>
    <property type="match status" value="1"/>
</dbReference>
<dbReference type="GO" id="GO:0015941">
    <property type="term" value="P:pantothenate catabolic process"/>
    <property type="evidence" value="ECO:0007669"/>
    <property type="project" value="InterPro"/>
</dbReference>
<comment type="function">
    <text evidence="4">Catalyzes two steps in the biosynthesis of coenzyme A. In the first step cysteine is conjugated to 4'-phosphopantothenate to form 4-phosphopantothenoylcysteine, in the latter compound is decarboxylated to form 4'-phosphopantotheine.</text>
</comment>
<dbReference type="InterPro" id="IPR005252">
    <property type="entry name" value="CoaBC"/>
</dbReference>
<keyword evidence="8" id="KW-1185">Reference proteome</keyword>
<protein>
    <recommendedName>
        <fullName evidence="3">Coenzyme A biosynthesis bifunctional protein CoaBC</fullName>
    </recommendedName>
    <alternativeName>
        <fullName evidence="3">DNA/pantothenate metabolism flavoprotein</fullName>
    </alternativeName>
    <alternativeName>
        <fullName evidence="3">Phosphopantothenoylcysteine synthetase/decarboxylase</fullName>
        <shortName evidence="3">PPCS-PPCDC</shortName>
    </alternativeName>
    <domain>
        <recommendedName>
            <fullName evidence="3">Phosphopantothenoylcysteine decarboxylase</fullName>
            <shortName evidence="3">PPC decarboxylase</shortName>
            <shortName evidence="3">PPC-DC</shortName>
            <ecNumber evidence="3">4.1.1.36</ecNumber>
        </recommendedName>
        <alternativeName>
            <fullName evidence="3">CoaC</fullName>
        </alternativeName>
    </domain>
    <domain>
        <recommendedName>
            <fullName evidence="3">Phosphopantothenate--cysteine ligase</fullName>
            <ecNumber evidence="3">6.3.2.5</ecNumber>
        </recommendedName>
        <alternativeName>
            <fullName evidence="3">CoaB</fullName>
        </alternativeName>
        <alternativeName>
            <fullName evidence="3">Phosphopantothenoylcysteine synthetase</fullName>
            <shortName evidence="3">PPC synthetase</shortName>
            <shortName evidence="3">PPC-S</shortName>
        </alternativeName>
    </domain>
</protein>
<dbReference type="Pfam" id="PF02441">
    <property type="entry name" value="Flavoprotein"/>
    <property type="match status" value="1"/>
</dbReference>
<name>A0A0E9M045_9BACT</name>
<dbReference type="InterPro" id="IPR003382">
    <property type="entry name" value="Flavoprotein"/>
</dbReference>
<dbReference type="NCBIfam" id="TIGR00521">
    <property type="entry name" value="coaBC_dfp"/>
    <property type="match status" value="1"/>
</dbReference>
<dbReference type="UniPathway" id="UPA00241">
    <property type="reaction ID" value="UER00353"/>
</dbReference>
<dbReference type="InterPro" id="IPR035929">
    <property type="entry name" value="CoaB-like_sf"/>
</dbReference>
<dbReference type="Proteomes" id="UP000032900">
    <property type="component" value="Unassembled WGS sequence"/>
</dbReference>
<proteinExistence type="inferred from homology"/>
<comment type="function">
    <text evidence="3">Catalyzes two sequential steps in the biosynthesis of coenzyme A. In the first step cysteine is conjugated to 4'-phosphopantothenate to form 4-phosphopantothenoylcysteine. In the second step the latter compound is decarboxylated to form 4'-phosphopantotheine.</text>
</comment>
<feature type="binding site" evidence="3">
    <location>
        <position position="282"/>
    </location>
    <ligand>
        <name>CTP</name>
        <dbReference type="ChEBI" id="CHEBI:37563"/>
    </ligand>
</feature>
<dbReference type="InterPro" id="IPR036551">
    <property type="entry name" value="Flavin_trans-like"/>
</dbReference>
<dbReference type="GO" id="GO:0004632">
    <property type="term" value="F:phosphopantothenate--cysteine ligase activity"/>
    <property type="evidence" value="ECO:0007669"/>
    <property type="project" value="UniProtKB-UniRule"/>
</dbReference>
<comment type="similarity">
    <text evidence="3 4">In the C-terminal section; belongs to the PPC synthetase family.</text>
</comment>
<comment type="cofactor">
    <cofactor evidence="3">
        <name>Mg(2+)</name>
        <dbReference type="ChEBI" id="CHEBI:18420"/>
    </cofactor>
</comment>
<keyword evidence="3" id="KW-0479">Metal-binding</keyword>
<feature type="region of interest" description="Phosphopantothenate--cysteine ligase" evidence="3">
    <location>
        <begin position="193"/>
        <end position="409"/>
    </location>
</feature>
<evidence type="ECO:0000259" key="5">
    <source>
        <dbReference type="Pfam" id="PF02441"/>
    </source>
</evidence>
<comment type="caution">
    <text evidence="3">Lacks conserved residue(s) required for the propagation of feature annotation.</text>
</comment>
<keyword evidence="3 4" id="KW-0285">Flavoprotein</keyword>
<dbReference type="RefSeq" id="WP_062126421.1">
    <property type="nucleotide sequence ID" value="NZ_BAZW01000033.1"/>
</dbReference>
<dbReference type="GO" id="GO:0004633">
    <property type="term" value="F:phosphopantothenoylcysteine decarboxylase activity"/>
    <property type="evidence" value="ECO:0007669"/>
    <property type="project" value="UniProtKB-UniRule"/>
</dbReference>
<evidence type="ECO:0000313" key="7">
    <source>
        <dbReference type="EMBL" id="GAO30913.1"/>
    </source>
</evidence>
<reference evidence="7 8" key="1">
    <citation type="journal article" date="2015" name="Microbes Environ.">
        <title>Distribution and evolution of nitrogen fixation genes in the phylum bacteroidetes.</title>
        <authorList>
            <person name="Inoue J."/>
            <person name="Oshima K."/>
            <person name="Suda W."/>
            <person name="Sakamoto M."/>
            <person name="Iino T."/>
            <person name="Noda S."/>
            <person name="Hongoh Y."/>
            <person name="Hattori M."/>
            <person name="Ohkuma M."/>
        </authorList>
    </citation>
    <scope>NUCLEOTIDE SEQUENCE [LARGE SCALE GENOMIC DNA]</scope>
    <source>
        <strain evidence="7">JCM 15548</strain>
    </source>
</reference>
<dbReference type="GO" id="GO:0071513">
    <property type="term" value="C:phosphopantothenoylcysteine decarboxylase complex"/>
    <property type="evidence" value="ECO:0007669"/>
    <property type="project" value="TreeGrafter"/>
</dbReference>
<dbReference type="SUPFAM" id="SSF52507">
    <property type="entry name" value="Homo-oligomeric flavin-containing Cys decarboxylases, HFCD"/>
    <property type="match status" value="1"/>
</dbReference>
<dbReference type="InterPro" id="IPR007085">
    <property type="entry name" value="DNA/pantothenate-metab_flavo_C"/>
</dbReference>
<dbReference type="Pfam" id="PF04127">
    <property type="entry name" value="DFP"/>
    <property type="match status" value="1"/>
</dbReference>
<dbReference type="PANTHER" id="PTHR14359">
    <property type="entry name" value="HOMO-OLIGOMERIC FLAVIN CONTAINING CYS DECARBOXYLASE FAMILY"/>
    <property type="match status" value="1"/>
</dbReference>
<evidence type="ECO:0000256" key="1">
    <source>
        <dbReference type="ARBA" id="ARBA00022793"/>
    </source>
</evidence>
<dbReference type="STRING" id="1236989.JCM15548_13233"/>
<organism evidence="7 8">
    <name type="scientific">Geofilum rubicundum JCM 15548</name>
    <dbReference type="NCBI Taxonomy" id="1236989"/>
    <lineage>
        <taxon>Bacteria</taxon>
        <taxon>Pseudomonadati</taxon>
        <taxon>Bacteroidota</taxon>
        <taxon>Bacteroidia</taxon>
        <taxon>Marinilabiliales</taxon>
        <taxon>Marinilabiliaceae</taxon>
        <taxon>Geofilum</taxon>
    </lineage>
</organism>
<dbReference type="GO" id="GO:0046872">
    <property type="term" value="F:metal ion binding"/>
    <property type="evidence" value="ECO:0007669"/>
    <property type="project" value="UniProtKB-KW"/>
</dbReference>
<comment type="caution">
    <text evidence="7">The sequence shown here is derived from an EMBL/GenBank/DDBJ whole genome shotgun (WGS) entry which is preliminary data.</text>
</comment>
<evidence type="ECO:0000313" key="8">
    <source>
        <dbReference type="Proteomes" id="UP000032900"/>
    </source>
</evidence>
<dbReference type="HAMAP" id="MF_02225">
    <property type="entry name" value="CoaBC"/>
    <property type="match status" value="1"/>
</dbReference>
<feature type="region of interest" description="Phosphopantothenoylcysteine decarboxylase" evidence="3">
    <location>
        <begin position="1"/>
        <end position="192"/>
    </location>
</feature>